<dbReference type="Gene3D" id="3.40.50.1820">
    <property type="entry name" value="alpha/beta hydrolase"/>
    <property type="match status" value="1"/>
</dbReference>
<sequence>MSRWRPATAVLLLAMSTSLTSLPPAAAEEPTSGLSWERCADAPVTHPVRCTRIGVPVDWSTKDSPARVDLRVAKVTASRPEARVGVLLFNPGGPGASAASLLTDPAVFADYFPTDLRERFDIVGVDPRGVGGSQPISCAQPPDDPAATRFPTTARQAGQLVVANARFALSCLDKAGALIRHVGTESVARDLDHVRSRLGEERISFLGVSYGTMVAQSYAELFPHRLRALALDGVVDRAQPWRQAIEVNASAVEDGVSRFVAWCAATPTCALHGQDVRGAISRALARADVSPLPAGDRTLNAELLATALNAAISSPGFFSFAAKGLRAIVDRGDATTLLPFSPYNDLPGRAVYRAIACQGVTPPQRADELVEATRLSRKLSPTLRGASDGWDILSGCAGWPIPTSWRPHGWRVPSDFPRALLLSGSHDVSTPRPWAENVHRQIPNSVLLRWDGDGHTAWLGGHSPQAKQAAARYLVDPATPVSTVSSSTR</sequence>
<dbReference type="InterPro" id="IPR051601">
    <property type="entry name" value="Serine_prot/Carboxylest_S33"/>
</dbReference>
<dbReference type="Pfam" id="PF08386">
    <property type="entry name" value="Abhydrolase_4"/>
    <property type="match status" value="1"/>
</dbReference>
<protein>
    <submittedName>
        <fullName evidence="7">TAP-like protein</fullName>
    </submittedName>
</protein>
<dbReference type="InterPro" id="IPR013595">
    <property type="entry name" value="Pept_S33_TAP-like_C"/>
</dbReference>
<dbReference type="Pfam" id="PF00561">
    <property type="entry name" value="Abhydrolase_1"/>
    <property type="match status" value="1"/>
</dbReference>
<reference evidence="7 8" key="1">
    <citation type="submission" date="2016-11" db="EMBL/GenBank/DDBJ databases">
        <authorList>
            <person name="Jaros S."/>
            <person name="Januszkiewicz K."/>
            <person name="Wedrychowicz H."/>
        </authorList>
    </citation>
    <scope>NUCLEOTIDE SEQUENCE [LARGE SCALE GENOMIC DNA]</scope>
    <source>
        <strain evidence="7 8">DSM 44523</strain>
    </source>
</reference>
<organism evidence="7 8">
    <name type="scientific">Streptoalloteichus hindustanus</name>
    <dbReference type="NCBI Taxonomy" id="2017"/>
    <lineage>
        <taxon>Bacteria</taxon>
        <taxon>Bacillati</taxon>
        <taxon>Actinomycetota</taxon>
        <taxon>Actinomycetes</taxon>
        <taxon>Pseudonocardiales</taxon>
        <taxon>Pseudonocardiaceae</taxon>
        <taxon>Streptoalloteichus</taxon>
    </lineage>
</organism>
<feature type="domain" description="AB hydrolase-1" evidence="5">
    <location>
        <begin position="86"/>
        <end position="308"/>
    </location>
</feature>
<gene>
    <name evidence="7" type="ORF">SAMN05444320_101733</name>
</gene>
<name>A0A1M4VDH6_STRHI</name>
<dbReference type="InterPro" id="IPR000073">
    <property type="entry name" value="AB_hydrolase_1"/>
</dbReference>
<dbReference type="AlphaFoldDB" id="A0A1M4VDH6"/>
<evidence type="ECO:0000256" key="1">
    <source>
        <dbReference type="ARBA" id="ARBA00010088"/>
    </source>
</evidence>
<proteinExistence type="inferred from homology"/>
<dbReference type="GO" id="GO:0016787">
    <property type="term" value="F:hydrolase activity"/>
    <property type="evidence" value="ECO:0007669"/>
    <property type="project" value="UniProtKB-KW"/>
</dbReference>
<dbReference type="PANTHER" id="PTHR43248:SF29">
    <property type="entry name" value="TRIPEPTIDYL AMINOPEPTIDASE"/>
    <property type="match status" value="1"/>
</dbReference>
<keyword evidence="8" id="KW-1185">Reference proteome</keyword>
<dbReference type="PANTHER" id="PTHR43248">
    <property type="entry name" value="2-SUCCINYL-6-HYDROXY-2,4-CYCLOHEXADIENE-1-CARBOXYLATE SYNTHASE"/>
    <property type="match status" value="1"/>
</dbReference>
<accession>A0A1M4VDH6</accession>
<comment type="similarity">
    <text evidence="1">Belongs to the peptidase S33 family.</text>
</comment>
<evidence type="ECO:0000259" key="5">
    <source>
        <dbReference type="Pfam" id="PF00561"/>
    </source>
</evidence>
<feature type="domain" description="Peptidase S33 tripeptidyl aminopeptidase-like C-terminal" evidence="6">
    <location>
        <begin position="392"/>
        <end position="482"/>
    </location>
</feature>
<feature type="chain" id="PRO_5038945858" evidence="4">
    <location>
        <begin position="27"/>
        <end position="489"/>
    </location>
</feature>
<dbReference type="STRING" id="2017.SAMN05444320_101733"/>
<dbReference type="InterPro" id="IPR029058">
    <property type="entry name" value="AB_hydrolase_fold"/>
</dbReference>
<keyword evidence="2 4" id="KW-0732">Signal</keyword>
<feature type="signal peptide" evidence="4">
    <location>
        <begin position="1"/>
        <end position="26"/>
    </location>
</feature>
<evidence type="ECO:0000259" key="6">
    <source>
        <dbReference type="Pfam" id="PF08386"/>
    </source>
</evidence>
<dbReference type="SUPFAM" id="SSF53474">
    <property type="entry name" value="alpha/beta-Hydrolases"/>
    <property type="match status" value="1"/>
</dbReference>
<keyword evidence="3" id="KW-0378">Hydrolase</keyword>
<evidence type="ECO:0000256" key="3">
    <source>
        <dbReference type="ARBA" id="ARBA00022801"/>
    </source>
</evidence>
<evidence type="ECO:0000313" key="8">
    <source>
        <dbReference type="Proteomes" id="UP000184501"/>
    </source>
</evidence>
<evidence type="ECO:0000256" key="2">
    <source>
        <dbReference type="ARBA" id="ARBA00022729"/>
    </source>
</evidence>
<evidence type="ECO:0000256" key="4">
    <source>
        <dbReference type="SAM" id="SignalP"/>
    </source>
</evidence>
<evidence type="ECO:0000313" key="7">
    <source>
        <dbReference type="EMBL" id="SHE66985.1"/>
    </source>
</evidence>
<dbReference type="EMBL" id="FQVN01000001">
    <property type="protein sequence ID" value="SHE66985.1"/>
    <property type="molecule type" value="Genomic_DNA"/>
</dbReference>
<dbReference type="Proteomes" id="UP000184501">
    <property type="component" value="Unassembled WGS sequence"/>
</dbReference>